<proteinExistence type="predicted"/>
<reference evidence="2" key="1">
    <citation type="submission" date="2023-07" db="EMBL/GenBank/DDBJ databases">
        <title>Verminephrobacter genomes.</title>
        <authorList>
            <person name="Lund M.B."/>
        </authorList>
    </citation>
    <scope>NUCLEOTIDE SEQUENCE [LARGE SCALE GENOMIC DNA]</scope>
    <source>
        <strain evidence="2">AtM5-05</strain>
    </source>
</reference>
<protein>
    <submittedName>
        <fullName evidence="1">Uncharacterized protein</fullName>
    </submittedName>
</protein>
<evidence type="ECO:0000313" key="2">
    <source>
        <dbReference type="Proteomes" id="UP001208935"/>
    </source>
</evidence>
<evidence type="ECO:0000313" key="1">
    <source>
        <dbReference type="EMBL" id="MCW5319801.1"/>
    </source>
</evidence>
<dbReference type="EMBL" id="QZCW01000001">
    <property type="protein sequence ID" value="MCW5319801.1"/>
    <property type="molecule type" value="Genomic_DNA"/>
</dbReference>
<name>A0ABT3KNA8_9BURK</name>
<gene>
    <name evidence="1" type="ORF">D5039_01010</name>
</gene>
<organism evidence="1 2">
    <name type="scientific">Verminephrobacter aporrectodeae subsp. tuberculatae</name>
    <dbReference type="NCBI Taxonomy" id="1110392"/>
    <lineage>
        <taxon>Bacteria</taxon>
        <taxon>Pseudomonadati</taxon>
        <taxon>Pseudomonadota</taxon>
        <taxon>Betaproteobacteria</taxon>
        <taxon>Burkholderiales</taxon>
        <taxon>Comamonadaceae</taxon>
        <taxon>Verminephrobacter</taxon>
    </lineage>
</organism>
<dbReference type="Proteomes" id="UP001208935">
    <property type="component" value="Unassembled WGS sequence"/>
</dbReference>
<sequence length="131" mass="14336">MNKGGTKPRAHVRWLLYQRGYIGFLKIDAENTQPLTNASVKVWILTVKAVSSVRAAIVAVNQICAQTLSVVTKLGNGEATHAGCQILCVAGGNVVLEKIQHMRVMGVIEVFIELAQTQRPAIRQQKLFAQL</sequence>
<keyword evidence="2" id="KW-1185">Reference proteome</keyword>
<comment type="caution">
    <text evidence="1">The sequence shown here is derived from an EMBL/GenBank/DDBJ whole genome shotgun (WGS) entry which is preliminary data.</text>
</comment>
<accession>A0ABT3KNA8</accession>